<organism evidence="9 10">
    <name type="scientific">Culter alburnus</name>
    <name type="common">Topmouth culter</name>
    <dbReference type="NCBI Taxonomy" id="194366"/>
    <lineage>
        <taxon>Eukaryota</taxon>
        <taxon>Metazoa</taxon>
        <taxon>Chordata</taxon>
        <taxon>Craniata</taxon>
        <taxon>Vertebrata</taxon>
        <taxon>Euteleostomi</taxon>
        <taxon>Actinopterygii</taxon>
        <taxon>Neopterygii</taxon>
        <taxon>Teleostei</taxon>
        <taxon>Ostariophysi</taxon>
        <taxon>Cypriniformes</taxon>
        <taxon>Xenocyprididae</taxon>
        <taxon>Xenocypridinae</taxon>
        <taxon>Culter</taxon>
    </lineage>
</organism>
<sequence>DSDKKGFHDLLRMDVEDFSYLLDKVTPFIQRRDTKLRRAISARMRLSLILRFLATGETFRSLSFQYRIGHSTISEIVMETCQALYDVLKDDHLKTPTTETEWREVAMRFQNKWQFPNCLGAIDGKHIHIQPPANSGIVLMAVVDADYKFIYANVGVQGRVSDGGMFGQSDLRAAMDRDLLNVPCPEPLPGSNITLPYTFVGDEAFPLRTNLMKPYPFRNLDHGQRIFNYRLSRARRTVENAFGILALDSVRAALSVHKASLRNRASDVYLPSAFADVEEANHNMVPRAWRREGELPSVAACGARNATTGAKNYRDNLKAYFFSPAGSVSWQENMI</sequence>
<comment type="similarity">
    <text evidence="3">Belongs to the HARBI1 family.</text>
</comment>
<evidence type="ECO:0000256" key="3">
    <source>
        <dbReference type="ARBA" id="ARBA00006958"/>
    </source>
</evidence>
<gene>
    <name evidence="9" type="ORF">ABG768_013294</name>
</gene>
<comment type="caution">
    <text evidence="9">The sequence shown here is derived from an EMBL/GenBank/DDBJ whole genome shotgun (WGS) entry which is preliminary data.</text>
</comment>
<evidence type="ECO:0000256" key="1">
    <source>
        <dbReference type="ARBA" id="ARBA00001968"/>
    </source>
</evidence>
<dbReference type="AlphaFoldDB" id="A0AAW2B3T2"/>
<evidence type="ECO:0000259" key="8">
    <source>
        <dbReference type="Pfam" id="PF13359"/>
    </source>
</evidence>
<name>A0AAW2B3T2_CULAL</name>
<proteinExistence type="inferred from homology"/>
<dbReference type="InterPro" id="IPR027806">
    <property type="entry name" value="HARBI1_dom"/>
</dbReference>
<dbReference type="EMBL" id="JAWDJR010000002">
    <property type="protein sequence ID" value="KAK9979886.1"/>
    <property type="molecule type" value="Genomic_DNA"/>
</dbReference>
<keyword evidence="10" id="KW-1185">Reference proteome</keyword>
<evidence type="ECO:0000256" key="4">
    <source>
        <dbReference type="ARBA" id="ARBA00022722"/>
    </source>
</evidence>
<dbReference type="GO" id="GO:0016787">
    <property type="term" value="F:hydrolase activity"/>
    <property type="evidence" value="ECO:0007669"/>
    <property type="project" value="UniProtKB-KW"/>
</dbReference>
<dbReference type="GO" id="GO:0005634">
    <property type="term" value="C:nucleus"/>
    <property type="evidence" value="ECO:0007669"/>
    <property type="project" value="UniProtKB-SubCell"/>
</dbReference>
<dbReference type="PANTHER" id="PTHR22930">
    <property type="match status" value="1"/>
</dbReference>
<keyword evidence="5" id="KW-0479">Metal-binding</keyword>
<feature type="domain" description="DDE Tnp4" evidence="8">
    <location>
        <begin position="135"/>
        <end position="245"/>
    </location>
</feature>
<dbReference type="GO" id="GO:0046872">
    <property type="term" value="F:metal ion binding"/>
    <property type="evidence" value="ECO:0007669"/>
    <property type="project" value="UniProtKB-KW"/>
</dbReference>
<dbReference type="GO" id="GO:0004518">
    <property type="term" value="F:nuclease activity"/>
    <property type="evidence" value="ECO:0007669"/>
    <property type="project" value="UniProtKB-KW"/>
</dbReference>
<evidence type="ECO:0000256" key="6">
    <source>
        <dbReference type="ARBA" id="ARBA00022801"/>
    </source>
</evidence>
<evidence type="ECO:0000313" key="9">
    <source>
        <dbReference type="EMBL" id="KAK9979886.1"/>
    </source>
</evidence>
<protein>
    <recommendedName>
        <fullName evidence="8">DDE Tnp4 domain-containing protein</fullName>
    </recommendedName>
</protein>
<accession>A0AAW2B3T2</accession>
<comment type="cofactor">
    <cofactor evidence="1">
        <name>a divalent metal cation</name>
        <dbReference type="ChEBI" id="CHEBI:60240"/>
    </cofactor>
</comment>
<dbReference type="Proteomes" id="UP001479290">
    <property type="component" value="Unassembled WGS sequence"/>
</dbReference>
<evidence type="ECO:0000313" key="10">
    <source>
        <dbReference type="Proteomes" id="UP001479290"/>
    </source>
</evidence>
<feature type="non-terminal residue" evidence="9">
    <location>
        <position position="1"/>
    </location>
</feature>
<dbReference type="PANTHER" id="PTHR22930:SF258">
    <property type="entry name" value="PROTEIN ALP1-LIKE ISOFORM X1"/>
    <property type="match status" value="1"/>
</dbReference>
<dbReference type="InterPro" id="IPR045249">
    <property type="entry name" value="HARBI1-like"/>
</dbReference>
<keyword evidence="4" id="KW-0540">Nuclease</keyword>
<dbReference type="Pfam" id="PF13359">
    <property type="entry name" value="DDE_Tnp_4"/>
    <property type="match status" value="1"/>
</dbReference>
<reference evidence="9 10" key="1">
    <citation type="submission" date="2024-05" db="EMBL/GenBank/DDBJ databases">
        <title>A high-quality chromosomal-level genome assembly of Topmouth culter (Culter alburnus).</title>
        <authorList>
            <person name="Zhao H."/>
        </authorList>
    </citation>
    <scope>NUCLEOTIDE SEQUENCE [LARGE SCALE GENOMIC DNA]</scope>
    <source>
        <strain evidence="9">CATC2023</strain>
        <tissue evidence="9">Muscle</tissue>
    </source>
</reference>
<keyword evidence="7" id="KW-0539">Nucleus</keyword>
<comment type="subcellular location">
    <subcellularLocation>
        <location evidence="2">Nucleus</location>
    </subcellularLocation>
</comment>
<evidence type="ECO:0000256" key="2">
    <source>
        <dbReference type="ARBA" id="ARBA00004123"/>
    </source>
</evidence>
<keyword evidence="6" id="KW-0378">Hydrolase</keyword>
<evidence type="ECO:0000256" key="7">
    <source>
        <dbReference type="ARBA" id="ARBA00023242"/>
    </source>
</evidence>
<evidence type="ECO:0000256" key="5">
    <source>
        <dbReference type="ARBA" id="ARBA00022723"/>
    </source>
</evidence>